<organism evidence="1 2">
    <name type="scientific">Rhodopseudomonas pseudopalustris</name>
    <dbReference type="NCBI Taxonomy" id="1513892"/>
    <lineage>
        <taxon>Bacteria</taxon>
        <taxon>Pseudomonadati</taxon>
        <taxon>Pseudomonadota</taxon>
        <taxon>Alphaproteobacteria</taxon>
        <taxon>Hyphomicrobiales</taxon>
        <taxon>Nitrobacteraceae</taxon>
        <taxon>Rhodopseudomonas</taxon>
    </lineage>
</organism>
<proteinExistence type="predicted"/>
<dbReference type="EMBL" id="FODT01000010">
    <property type="protein sequence ID" value="SEP20866.1"/>
    <property type="molecule type" value="Genomic_DNA"/>
</dbReference>
<dbReference type="Proteomes" id="UP000199615">
    <property type="component" value="Unassembled WGS sequence"/>
</dbReference>
<name>A0A1H8VZR5_9BRAD</name>
<sequence>MDIDSVLPDFRNSNSFDEIRDRFYSAAQTLILDYQIERGTRQWPIEAIELYLYHPTLWRDCTTHGVRYWAEQQLERGTWYVHRKGKPSPNRSGIDITSGSKADGIFCGLLIAGIGEKKGSSTALKTIVRPMDETFDAPRWSDDEKILMNQIDGTRIEGGELRLTKSPFPRSIPLYVDTRRLAGDHIPARFKDALLRIAAQRWRCGPNAQPLN</sequence>
<reference evidence="2" key="1">
    <citation type="submission" date="2016-10" db="EMBL/GenBank/DDBJ databases">
        <authorList>
            <person name="Varghese N."/>
            <person name="Submissions S."/>
        </authorList>
    </citation>
    <scope>NUCLEOTIDE SEQUENCE [LARGE SCALE GENOMIC DNA]</scope>
    <source>
        <strain evidence="2">DSM 123</strain>
    </source>
</reference>
<dbReference type="RefSeq" id="WP_139202680.1">
    <property type="nucleotide sequence ID" value="NZ_FODT01000010.1"/>
</dbReference>
<accession>A0A1H8VZR5</accession>
<keyword evidence="2" id="KW-1185">Reference proteome</keyword>
<dbReference type="AlphaFoldDB" id="A0A1H8VZR5"/>
<protein>
    <submittedName>
        <fullName evidence="1">Uncharacterized protein</fullName>
    </submittedName>
</protein>
<gene>
    <name evidence="1" type="ORF">SAMN05444123_11076</name>
</gene>
<evidence type="ECO:0000313" key="2">
    <source>
        <dbReference type="Proteomes" id="UP000199615"/>
    </source>
</evidence>
<evidence type="ECO:0000313" key="1">
    <source>
        <dbReference type="EMBL" id="SEP20866.1"/>
    </source>
</evidence>